<evidence type="ECO:0000256" key="1">
    <source>
        <dbReference type="SAM" id="MobiDB-lite"/>
    </source>
</evidence>
<reference evidence="2" key="1">
    <citation type="submission" date="2014-05" db="EMBL/GenBank/DDBJ databases">
        <title>The transcriptome of the halophilic microalga Tetraselmis sp. GSL018 isolated from the Great Salt Lake, Utah.</title>
        <authorList>
            <person name="Jinkerson R.E."/>
            <person name="D'Adamo S."/>
            <person name="Posewitz M.C."/>
        </authorList>
    </citation>
    <scope>NUCLEOTIDE SEQUENCE</scope>
    <source>
        <strain evidence="2">GSL018</strain>
    </source>
</reference>
<organism evidence="2">
    <name type="scientific">Tetraselmis sp. GSL018</name>
    <dbReference type="NCBI Taxonomy" id="582737"/>
    <lineage>
        <taxon>Eukaryota</taxon>
        <taxon>Viridiplantae</taxon>
        <taxon>Chlorophyta</taxon>
        <taxon>core chlorophytes</taxon>
        <taxon>Chlorodendrophyceae</taxon>
        <taxon>Chlorodendrales</taxon>
        <taxon>Chlorodendraceae</taxon>
        <taxon>Tetraselmis</taxon>
    </lineage>
</organism>
<name>A0A061RXW9_9CHLO</name>
<gene>
    <name evidence="2" type="ORF">TSPGSL018_22852</name>
</gene>
<dbReference type="EMBL" id="GBEZ01010121">
    <property type="protein sequence ID" value="JAC75525.1"/>
    <property type="molecule type" value="Transcribed_RNA"/>
</dbReference>
<accession>A0A061RXW9</accession>
<proteinExistence type="predicted"/>
<dbReference type="AlphaFoldDB" id="A0A061RXW9"/>
<evidence type="ECO:0000313" key="2">
    <source>
        <dbReference type="EMBL" id="JAC75525.1"/>
    </source>
</evidence>
<protein>
    <submittedName>
        <fullName evidence="2">Uncharacterized protein</fullName>
    </submittedName>
</protein>
<feature type="non-terminal residue" evidence="2">
    <location>
        <position position="72"/>
    </location>
</feature>
<feature type="region of interest" description="Disordered" evidence="1">
    <location>
        <begin position="23"/>
        <end position="46"/>
    </location>
</feature>
<sequence length="72" mass="7439">MPAGLPGLRGGGVGRKAMGPVVLWAPPAGPSAQHQGEREGPRHSLFAPSPRVYRACRGSTLTEAAAFRTSVC</sequence>